<reference evidence="1 2" key="1">
    <citation type="submission" date="2024-02" db="EMBL/GenBank/DDBJ databases">
        <title>Full genome sequence of Sphingomonas kaistensis.</title>
        <authorList>
            <person name="Poletto B.L."/>
            <person name="Silva G."/>
            <person name="Galante D."/>
            <person name="Campos K.R."/>
            <person name="Santos M.B.N."/>
            <person name="Sacchi C.T."/>
        </authorList>
    </citation>
    <scope>NUCLEOTIDE SEQUENCE [LARGE SCALE GENOMIC DNA]</scope>
    <source>
        <strain evidence="1 2">MA4R</strain>
    </source>
</reference>
<dbReference type="RefSeq" id="WP_338503228.1">
    <property type="nucleotide sequence ID" value="NZ_CP145607.1"/>
</dbReference>
<organism evidence="1 2">
    <name type="scientific">Sphingomonas kaistensis</name>
    <dbReference type="NCBI Taxonomy" id="298708"/>
    <lineage>
        <taxon>Bacteria</taxon>
        <taxon>Pseudomonadati</taxon>
        <taxon>Pseudomonadota</taxon>
        <taxon>Alphaproteobacteria</taxon>
        <taxon>Sphingomonadales</taxon>
        <taxon>Sphingomonadaceae</taxon>
        <taxon>Sphingomonas</taxon>
    </lineage>
</organism>
<sequence>MTTASDSAVQARQREIAAEHILFQVVAHVEAQHPGLLDRIEGSIEHLGDPARDGTGDDEAVREIARRFVASARKS</sequence>
<dbReference type="Proteomes" id="UP001382935">
    <property type="component" value="Chromosome"/>
</dbReference>
<dbReference type="EMBL" id="CP145607">
    <property type="protein sequence ID" value="WWM70451.1"/>
    <property type="molecule type" value="Genomic_DNA"/>
</dbReference>
<proteinExistence type="predicted"/>
<evidence type="ECO:0000313" key="2">
    <source>
        <dbReference type="Proteomes" id="UP001382935"/>
    </source>
</evidence>
<protein>
    <submittedName>
        <fullName evidence="1">Uncharacterized protein</fullName>
    </submittedName>
</protein>
<keyword evidence="2" id="KW-1185">Reference proteome</keyword>
<evidence type="ECO:0000313" key="1">
    <source>
        <dbReference type="EMBL" id="WWM70451.1"/>
    </source>
</evidence>
<name>A0ABZ2G024_9SPHN</name>
<accession>A0ABZ2G024</accession>
<gene>
    <name evidence="1" type="ORF">V6R86_07120</name>
</gene>